<dbReference type="PANTHER" id="PTHR35869:SF1">
    <property type="entry name" value="OUTER-MEMBRANE LIPOPROTEIN CARRIER PROTEIN"/>
    <property type="match status" value="1"/>
</dbReference>
<proteinExistence type="predicted"/>
<protein>
    <submittedName>
        <fullName evidence="3">Chaperone LolA</fullName>
    </submittedName>
</protein>
<evidence type="ECO:0000256" key="2">
    <source>
        <dbReference type="SAM" id="SignalP"/>
    </source>
</evidence>
<gene>
    <name evidence="3" type="ORF">CLV58_10273</name>
</gene>
<evidence type="ECO:0000256" key="1">
    <source>
        <dbReference type="ARBA" id="ARBA00022729"/>
    </source>
</evidence>
<organism evidence="3 4">
    <name type="scientific">Spirosoma oryzae</name>
    <dbReference type="NCBI Taxonomy" id="1469603"/>
    <lineage>
        <taxon>Bacteria</taxon>
        <taxon>Pseudomonadati</taxon>
        <taxon>Bacteroidota</taxon>
        <taxon>Cytophagia</taxon>
        <taxon>Cytophagales</taxon>
        <taxon>Cytophagaceae</taxon>
        <taxon>Spirosoma</taxon>
    </lineage>
</organism>
<evidence type="ECO:0000313" key="4">
    <source>
        <dbReference type="Proteomes" id="UP000238375"/>
    </source>
</evidence>
<dbReference type="EMBL" id="PVTE01000002">
    <property type="protein sequence ID" value="PRY45325.1"/>
    <property type="molecule type" value="Genomic_DNA"/>
</dbReference>
<dbReference type="OrthoDB" id="9810685at2"/>
<name>A0A2T0TI90_9BACT</name>
<feature type="chain" id="PRO_5015419450" evidence="2">
    <location>
        <begin position="22"/>
        <end position="210"/>
    </location>
</feature>
<feature type="signal peptide" evidence="2">
    <location>
        <begin position="1"/>
        <end position="21"/>
    </location>
</feature>
<accession>A0A2T0TI90</accession>
<comment type="caution">
    <text evidence="3">The sequence shown here is derived from an EMBL/GenBank/DDBJ whole genome shotgun (WGS) entry which is preliminary data.</text>
</comment>
<dbReference type="CDD" id="cd16325">
    <property type="entry name" value="LolA"/>
    <property type="match status" value="1"/>
</dbReference>
<keyword evidence="4" id="KW-1185">Reference proteome</keyword>
<dbReference type="InterPro" id="IPR029046">
    <property type="entry name" value="LolA/LolB/LppX"/>
</dbReference>
<dbReference type="Pfam" id="PF03548">
    <property type="entry name" value="LolA"/>
    <property type="match status" value="1"/>
</dbReference>
<dbReference type="PANTHER" id="PTHR35869">
    <property type="entry name" value="OUTER-MEMBRANE LIPOPROTEIN CARRIER PROTEIN"/>
    <property type="match status" value="1"/>
</dbReference>
<sequence>MIRSLIGFASFCLLLSSSVFAQKDPKAQAILDAMSQQYKALKSYQAAFTYANSGSSATGTITVKDNKFRLKLDGQEVFTDGKTMYTYSKEAKEINVQDYESGSASELNPAQIYTVYQKGYTYRYVSEQKQGGRSLDVIELKPTKANNTIGSVRLSIDKANKMIRNWTITDKNGKRTTYTITSFRPNVPAPDALFTFDKSKYPGVEVVDLR</sequence>
<keyword evidence="1 2" id="KW-0732">Signal</keyword>
<evidence type="ECO:0000313" key="3">
    <source>
        <dbReference type="EMBL" id="PRY45325.1"/>
    </source>
</evidence>
<dbReference type="RefSeq" id="WP_106136191.1">
    <property type="nucleotide sequence ID" value="NZ_PVTE01000002.1"/>
</dbReference>
<dbReference type="Gene3D" id="2.50.20.10">
    <property type="entry name" value="Lipoprotein localisation LolA/LolB/LppX"/>
    <property type="match status" value="1"/>
</dbReference>
<reference evidence="3 4" key="1">
    <citation type="submission" date="2018-03" db="EMBL/GenBank/DDBJ databases">
        <title>Genomic Encyclopedia of Archaeal and Bacterial Type Strains, Phase II (KMG-II): from individual species to whole genera.</title>
        <authorList>
            <person name="Goeker M."/>
        </authorList>
    </citation>
    <scope>NUCLEOTIDE SEQUENCE [LARGE SCALE GENOMIC DNA]</scope>
    <source>
        <strain evidence="3 4">DSM 28354</strain>
    </source>
</reference>
<dbReference type="InterPro" id="IPR004564">
    <property type="entry name" value="OM_lipoprot_carrier_LolA-like"/>
</dbReference>
<dbReference type="Proteomes" id="UP000238375">
    <property type="component" value="Unassembled WGS sequence"/>
</dbReference>
<dbReference type="SUPFAM" id="SSF89392">
    <property type="entry name" value="Prokaryotic lipoproteins and lipoprotein localization factors"/>
    <property type="match status" value="1"/>
</dbReference>
<dbReference type="AlphaFoldDB" id="A0A2T0TI90"/>